<dbReference type="OrthoDB" id="416496at2759"/>
<evidence type="ECO:0000313" key="12">
    <source>
        <dbReference type="Proteomes" id="UP000301737"/>
    </source>
</evidence>
<evidence type="ECO:0000256" key="4">
    <source>
        <dbReference type="ARBA" id="ARBA00022679"/>
    </source>
</evidence>
<evidence type="ECO:0000256" key="1">
    <source>
        <dbReference type="ARBA" id="ARBA00004434"/>
    </source>
</evidence>
<evidence type="ECO:0000256" key="10">
    <source>
        <dbReference type="SAM" id="Phobius"/>
    </source>
</evidence>
<evidence type="ECO:0000256" key="2">
    <source>
        <dbReference type="ARBA" id="ARBA00009725"/>
    </source>
</evidence>
<dbReference type="GO" id="GO:0032259">
    <property type="term" value="P:methylation"/>
    <property type="evidence" value="ECO:0007669"/>
    <property type="project" value="UniProtKB-KW"/>
</dbReference>
<reference evidence="11 12" key="1">
    <citation type="submission" date="2019-01" db="EMBL/GenBank/DDBJ databases">
        <title>Draft Genome Sequencing of Zygosaccharomyces mellis Ca-7.</title>
        <authorList>
            <person name="Shiwa Y."/>
            <person name="Kanesaki Y."/>
            <person name="Ishige T."/>
            <person name="Mura K."/>
            <person name="Hori T."/>
            <person name="Tamura T."/>
        </authorList>
    </citation>
    <scope>NUCLEOTIDE SEQUENCE [LARGE SCALE GENOMIC DNA]</scope>
    <source>
        <strain evidence="11 12">Ca-7</strain>
    </source>
</reference>
<keyword evidence="12" id="KW-1185">Reference proteome</keyword>
<gene>
    <name evidence="11" type="primary">OMS1</name>
    <name evidence="11" type="ORF">ZYGM_001900</name>
</gene>
<dbReference type="Pfam" id="PF13489">
    <property type="entry name" value="Methyltransf_23"/>
    <property type="match status" value="1"/>
</dbReference>
<keyword evidence="8" id="KW-0496">Mitochondrion</keyword>
<evidence type="ECO:0000256" key="9">
    <source>
        <dbReference type="ARBA" id="ARBA00023136"/>
    </source>
</evidence>
<proteinExistence type="inferred from homology"/>
<dbReference type="GO" id="GO:0008168">
    <property type="term" value="F:methyltransferase activity"/>
    <property type="evidence" value="ECO:0007669"/>
    <property type="project" value="UniProtKB-KW"/>
</dbReference>
<comment type="subcellular location">
    <subcellularLocation>
        <location evidence="1">Mitochondrion inner membrane</location>
        <topology evidence="1">Single-pass membrane protein</topology>
    </subcellularLocation>
</comment>
<dbReference type="Proteomes" id="UP000301737">
    <property type="component" value="Unassembled WGS sequence"/>
</dbReference>
<dbReference type="AlphaFoldDB" id="A0A4C2EHG4"/>
<evidence type="ECO:0000256" key="6">
    <source>
        <dbReference type="ARBA" id="ARBA00022792"/>
    </source>
</evidence>
<organism evidence="11 12">
    <name type="scientific">Zygosaccharomyces mellis</name>
    <dbReference type="NCBI Taxonomy" id="42258"/>
    <lineage>
        <taxon>Eukaryota</taxon>
        <taxon>Fungi</taxon>
        <taxon>Dikarya</taxon>
        <taxon>Ascomycota</taxon>
        <taxon>Saccharomycotina</taxon>
        <taxon>Saccharomycetes</taxon>
        <taxon>Saccharomycetales</taxon>
        <taxon>Saccharomycetaceae</taxon>
        <taxon>Zygosaccharomyces</taxon>
    </lineage>
</organism>
<evidence type="ECO:0000256" key="8">
    <source>
        <dbReference type="ARBA" id="ARBA00023128"/>
    </source>
</evidence>
<keyword evidence="7 10" id="KW-1133">Transmembrane helix</keyword>
<dbReference type="FunFam" id="3.40.50.150:FF:000371">
    <property type="entry name" value="Methyltransferase OMS1, mitochondrial"/>
    <property type="match status" value="1"/>
</dbReference>
<dbReference type="InterPro" id="IPR029063">
    <property type="entry name" value="SAM-dependent_MTases_sf"/>
</dbReference>
<name>A0A4C2EHG4_9SACH</name>
<evidence type="ECO:0000256" key="7">
    <source>
        <dbReference type="ARBA" id="ARBA00022989"/>
    </source>
</evidence>
<evidence type="ECO:0000313" key="11">
    <source>
        <dbReference type="EMBL" id="GCF01389.1"/>
    </source>
</evidence>
<evidence type="ECO:0000256" key="3">
    <source>
        <dbReference type="ARBA" id="ARBA00022603"/>
    </source>
</evidence>
<comment type="similarity">
    <text evidence="2">Belongs to the methyltransferase superfamily. METL family.</text>
</comment>
<keyword evidence="4 11" id="KW-0808">Transferase</keyword>
<accession>A0A4C2EHG4</accession>
<keyword evidence="5 10" id="KW-0812">Transmembrane</keyword>
<dbReference type="Gene3D" id="3.40.50.150">
    <property type="entry name" value="Vaccinia Virus protein VP39"/>
    <property type="match status" value="1"/>
</dbReference>
<protein>
    <submittedName>
        <fullName evidence="11">Methyltransferase oms1, mitochondrial</fullName>
    </submittedName>
</protein>
<evidence type="ECO:0000256" key="5">
    <source>
        <dbReference type="ARBA" id="ARBA00022692"/>
    </source>
</evidence>
<keyword evidence="3 11" id="KW-0489">Methyltransferase</keyword>
<dbReference type="EMBL" id="BIMX01000031">
    <property type="protein sequence ID" value="GCF01389.1"/>
    <property type="molecule type" value="Genomic_DNA"/>
</dbReference>
<keyword evidence="6" id="KW-0999">Mitochondrion inner membrane</keyword>
<keyword evidence="9 10" id="KW-0472">Membrane</keyword>
<dbReference type="PANTHER" id="PTHR42912">
    <property type="entry name" value="METHYLTRANSFERASE"/>
    <property type="match status" value="1"/>
</dbReference>
<sequence>MSCYSYRSISGLVLPLLRFRVARGSFFRYQSTSTFVPKPNTRVRRPKSKEDLAKEKFEEQLNSDVWWIRWGAITRSEKFSRGMTKYLIGMYALFLLFGGWYMKRLYHKEKELDYLERKHLVGETNEYEQLRIKELRNHLRTRDRLKLDIYNKMKEQGIDNFDGIQLENNDQNRLNKNILPSRDTTDFYDHKAAEYDDGVNFEEKAIFMGKRRKWLMRHCEGDVLEVSCGTGRNIKYLDPSVLNSITFLDSSEKMMEITHEKFRSLFPTFKKAAFVVGKAENLVDLAQGTYKNSSKDNLDTDIQDIDVVKKGSTQVQYDTVLEAFGLCSHEDPVRALKNFALLLKPGGRIILLEHGRGEYDFVNKILDKRAEKRLKAWGCRWNLDIGEILDDSGLEIVEERRTHLGTTWCIVAKRKGDIKKKSEIGFFEKYFQAGFKEKGEETKVKKPKD</sequence>
<dbReference type="GO" id="GO:0005743">
    <property type="term" value="C:mitochondrial inner membrane"/>
    <property type="evidence" value="ECO:0007669"/>
    <property type="project" value="UniProtKB-SubCell"/>
</dbReference>
<dbReference type="InterPro" id="IPR050508">
    <property type="entry name" value="Methyltransf_Superfamily"/>
</dbReference>
<comment type="caution">
    <text evidence="11">The sequence shown here is derived from an EMBL/GenBank/DDBJ whole genome shotgun (WGS) entry which is preliminary data.</text>
</comment>
<feature type="transmembrane region" description="Helical" evidence="10">
    <location>
        <begin position="83"/>
        <end position="102"/>
    </location>
</feature>
<dbReference type="PANTHER" id="PTHR42912:SF83">
    <property type="entry name" value="METHYLTRANSFERASE TYPE 11 DOMAIN-CONTAINING PROTEIN"/>
    <property type="match status" value="1"/>
</dbReference>
<dbReference type="CDD" id="cd02440">
    <property type="entry name" value="AdoMet_MTases"/>
    <property type="match status" value="1"/>
</dbReference>
<dbReference type="SUPFAM" id="SSF53335">
    <property type="entry name" value="S-adenosyl-L-methionine-dependent methyltransferases"/>
    <property type="match status" value="1"/>
</dbReference>